<keyword evidence="2" id="KW-1185">Reference proteome</keyword>
<sequence>MSPKRFREPKKIKIQSKMLRIGVVMLRMND</sequence>
<reference evidence="1 2" key="1">
    <citation type="submission" date="2016-10" db="EMBL/GenBank/DDBJ databases">
        <authorList>
            <person name="Varghese N."/>
            <person name="Submissions S."/>
        </authorList>
    </citation>
    <scope>NUCLEOTIDE SEQUENCE [LARGE SCALE GENOMIC DNA]</scope>
    <source>
        <strain evidence="1 2">BS2981</strain>
    </source>
</reference>
<name>A0ABY0UNA5_PSECE</name>
<proteinExistence type="predicted"/>
<accession>A0ABY0UNA5</accession>
<evidence type="ECO:0000313" key="1">
    <source>
        <dbReference type="EMBL" id="SDS94600.1"/>
    </source>
</evidence>
<dbReference type="Proteomes" id="UP000199576">
    <property type="component" value="Chromosome I"/>
</dbReference>
<evidence type="ECO:0000313" key="2">
    <source>
        <dbReference type="Proteomes" id="UP000199576"/>
    </source>
</evidence>
<dbReference type="EMBL" id="LT629753">
    <property type="protein sequence ID" value="SDS94600.1"/>
    <property type="molecule type" value="Genomic_DNA"/>
</dbReference>
<organism evidence="1 2">
    <name type="scientific">Pseudomonas cedrina</name>
    <dbReference type="NCBI Taxonomy" id="651740"/>
    <lineage>
        <taxon>Bacteria</taxon>
        <taxon>Pseudomonadati</taxon>
        <taxon>Pseudomonadota</taxon>
        <taxon>Gammaproteobacteria</taxon>
        <taxon>Pseudomonadales</taxon>
        <taxon>Pseudomonadaceae</taxon>
        <taxon>Pseudomonas</taxon>
    </lineage>
</organism>
<protein>
    <submittedName>
        <fullName evidence="1">Uncharacterized protein</fullName>
    </submittedName>
</protein>
<gene>
    <name evidence="1" type="ORF">SAMN04490182_2835</name>
</gene>